<dbReference type="InterPro" id="IPR010980">
    <property type="entry name" value="Cyt_c/b562"/>
</dbReference>
<keyword evidence="2" id="KW-1185">Reference proteome</keyword>
<dbReference type="Proteomes" id="UP000197153">
    <property type="component" value="Chromosome 2"/>
</dbReference>
<dbReference type="EMBL" id="CP022111">
    <property type="protein sequence ID" value="ASG22320.1"/>
    <property type="molecule type" value="Genomic_DNA"/>
</dbReference>
<evidence type="ECO:0000313" key="2">
    <source>
        <dbReference type="Proteomes" id="UP000197153"/>
    </source>
</evidence>
<dbReference type="GO" id="GO:0009055">
    <property type="term" value="F:electron transfer activity"/>
    <property type="evidence" value="ECO:0007669"/>
    <property type="project" value="InterPro"/>
</dbReference>
<protein>
    <recommendedName>
        <fullName evidence="3">Cytochrome C</fullName>
    </recommendedName>
</protein>
<dbReference type="GO" id="GO:0020037">
    <property type="term" value="F:heme binding"/>
    <property type="evidence" value="ECO:0007669"/>
    <property type="project" value="InterPro"/>
</dbReference>
<dbReference type="GO" id="GO:0005506">
    <property type="term" value="F:iron ion binding"/>
    <property type="evidence" value="ECO:0007669"/>
    <property type="project" value="InterPro"/>
</dbReference>
<name>A0A248JUW6_9PROT</name>
<dbReference type="KEGG" id="nao:Y958_15300"/>
<gene>
    <name evidence="1" type="ORF">Y958_15300</name>
</gene>
<evidence type="ECO:0008006" key="3">
    <source>
        <dbReference type="Google" id="ProtNLM"/>
    </source>
</evidence>
<proteinExistence type="predicted"/>
<evidence type="ECO:0000313" key="1">
    <source>
        <dbReference type="EMBL" id="ASG22320.1"/>
    </source>
</evidence>
<dbReference type="Gene3D" id="1.20.120.10">
    <property type="entry name" value="Cytochrome c/b562"/>
    <property type="match status" value="1"/>
</dbReference>
<dbReference type="AlphaFoldDB" id="A0A248JUW6"/>
<reference evidence="1 2" key="1">
    <citation type="submission" date="2017-06" db="EMBL/GenBank/DDBJ databases">
        <title>Complete genome sequence of Nitrospirillum amazonense strain CBAmC, an endophytic nitrogen-fixing and plant growth-promoting bacterium, isolated from sugarcane.</title>
        <authorList>
            <person name="Schwab S."/>
            <person name="dos Santos Teixeira K.R."/>
            <person name="Simoes Araujo J.L."/>
            <person name="Soares Vidal M."/>
            <person name="Borges de Freitas H.R."/>
            <person name="Rivello Crivelaro A.L."/>
            <person name="Bueno de Camargo Nunes A."/>
            <person name="dos Santos C.M."/>
            <person name="Palmeira da Silva Rosa D."/>
            <person name="da Silva Padilha D."/>
            <person name="da Silva E."/>
            <person name="Araujo Terra L."/>
            <person name="Soares Mendes V."/>
            <person name="Farinelli L."/>
            <person name="Magalhaes Cruz L."/>
            <person name="Baldani J.I."/>
        </authorList>
    </citation>
    <scope>NUCLEOTIDE SEQUENCE [LARGE SCALE GENOMIC DNA]</scope>
    <source>
        <strain evidence="1 2">CBAmC</strain>
    </source>
</reference>
<sequence length="203" mass="21785">MAAAPRPRLRLSRTTVAILLVCGAVAGGGRWYVSRAESAQVASAREAKSGSPFKVFATIQELMDSTVDPAADGVWDSVAVISTEAGVEKREPRTPEEWQEVRRHALTLLEAMNLVVMEGRHAAPPGAQPKLGELDPKQIDVLIRANKPSFAAFADDVRATTLEALAAIDKRDVKALVVAGGKIDQACEGCHVTFWYPESAAPR</sequence>
<dbReference type="SUPFAM" id="SSF47175">
    <property type="entry name" value="Cytochromes"/>
    <property type="match status" value="1"/>
</dbReference>
<organism evidence="1 2">
    <name type="scientific">Nitrospirillum viridazoti CBAmc</name>
    <dbReference type="NCBI Taxonomy" id="1441467"/>
    <lineage>
        <taxon>Bacteria</taxon>
        <taxon>Pseudomonadati</taxon>
        <taxon>Pseudomonadota</taxon>
        <taxon>Alphaproteobacteria</taxon>
        <taxon>Rhodospirillales</taxon>
        <taxon>Azospirillaceae</taxon>
        <taxon>Nitrospirillum</taxon>
        <taxon>Nitrospirillum viridazoti</taxon>
    </lineage>
</organism>
<accession>A0A248JUW6</accession>
<dbReference type="GO" id="GO:0022900">
    <property type="term" value="P:electron transport chain"/>
    <property type="evidence" value="ECO:0007669"/>
    <property type="project" value="InterPro"/>
</dbReference>